<keyword evidence="4" id="KW-1185">Reference proteome</keyword>
<feature type="region of interest" description="Disordered" evidence="2">
    <location>
        <begin position="146"/>
        <end position="170"/>
    </location>
</feature>
<dbReference type="EnsemblMetazoa" id="PPA26932.1">
    <property type="protein sequence ID" value="PPA26932.1"/>
    <property type="gene ID" value="WBGene00116486"/>
</dbReference>
<protein>
    <submittedName>
        <fullName evidence="3">Uncharacterized protein</fullName>
    </submittedName>
</protein>
<organism evidence="3 4">
    <name type="scientific">Pristionchus pacificus</name>
    <name type="common">Parasitic nematode worm</name>
    <dbReference type="NCBI Taxonomy" id="54126"/>
    <lineage>
        <taxon>Eukaryota</taxon>
        <taxon>Metazoa</taxon>
        <taxon>Ecdysozoa</taxon>
        <taxon>Nematoda</taxon>
        <taxon>Chromadorea</taxon>
        <taxon>Rhabditida</taxon>
        <taxon>Rhabditina</taxon>
        <taxon>Diplogasteromorpha</taxon>
        <taxon>Diplogasteroidea</taxon>
        <taxon>Neodiplogasteridae</taxon>
        <taxon>Pristionchus</taxon>
    </lineage>
</organism>
<proteinExistence type="predicted"/>
<accession>A0A8R1UIN1</accession>
<evidence type="ECO:0000313" key="4">
    <source>
        <dbReference type="Proteomes" id="UP000005239"/>
    </source>
</evidence>
<feature type="compositionally biased region" description="Basic residues" evidence="2">
    <location>
        <begin position="156"/>
        <end position="170"/>
    </location>
</feature>
<dbReference type="AlphaFoldDB" id="A0A454XVU7"/>
<feature type="coiled-coil region" evidence="1">
    <location>
        <begin position="37"/>
        <end position="99"/>
    </location>
</feature>
<evidence type="ECO:0000313" key="3">
    <source>
        <dbReference type="EnsemblMetazoa" id="PPA26932.1"/>
    </source>
</evidence>
<gene>
    <name evidence="3" type="primary">WBGene00116486</name>
</gene>
<dbReference type="Proteomes" id="UP000005239">
    <property type="component" value="Unassembled WGS sequence"/>
</dbReference>
<name>A0A454XVU7_PRIPA</name>
<reference evidence="4" key="1">
    <citation type="journal article" date="2008" name="Nat. Genet.">
        <title>The Pristionchus pacificus genome provides a unique perspective on nematode lifestyle and parasitism.</title>
        <authorList>
            <person name="Dieterich C."/>
            <person name="Clifton S.W."/>
            <person name="Schuster L.N."/>
            <person name="Chinwalla A."/>
            <person name="Delehaunty K."/>
            <person name="Dinkelacker I."/>
            <person name="Fulton L."/>
            <person name="Fulton R."/>
            <person name="Godfrey J."/>
            <person name="Minx P."/>
            <person name="Mitreva M."/>
            <person name="Roeseler W."/>
            <person name="Tian H."/>
            <person name="Witte H."/>
            <person name="Yang S.P."/>
            <person name="Wilson R.K."/>
            <person name="Sommer R.J."/>
        </authorList>
    </citation>
    <scope>NUCLEOTIDE SEQUENCE [LARGE SCALE GENOMIC DNA]</scope>
    <source>
        <strain evidence="4">PS312</strain>
    </source>
</reference>
<keyword evidence="1" id="KW-0175">Coiled coil</keyword>
<evidence type="ECO:0000256" key="2">
    <source>
        <dbReference type="SAM" id="MobiDB-lite"/>
    </source>
</evidence>
<evidence type="ECO:0000256" key="1">
    <source>
        <dbReference type="SAM" id="Coils"/>
    </source>
</evidence>
<reference evidence="3" key="2">
    <citation type="submission" date="2022-06" db="UniProtKB">
        <authorList>
            <consortium name="EnsemblMetazoa"/>
        </authorList>
    </citation>
    <scope>IDENTIFICATION</scope>
    <source>
        <strain evidence="3">PS312</strain>
    </source>
</reference>
<sequence>MDDPSAQLHVFLNQLSPTLIDEYERILQPTMRKAAELLKMEQELPGLRAELSEARDALRLLADQVPAMNQLLCHLLQQVRATEAKLHLEEQKSRLLEQQLQFVQLIPEAGLPHASKEKVAVKKEELPIFRFGHHLRPFQPVENVGFRPYRPEHKKGGAGKKKASKIYRPY</sequence>
<accession>A0A454XVU7</accession>